<feature type="compositionally biased region" description="Polar residues" evidence="1">
    <location>
        <begin position="165"/>
        <end position="179"/>
    </location>
</feature>
<dbReference type="AlphaFoldDB" id="B8BRT3"/>
<feature type="compositionally biased region" description="Basic residues" evidence="1">
    <location>
        <begin position="761"/>
        <end position="772"/>
    </location>
</feature>
<evidence type="ECO:0000313" key="4">
    <source>
        <dbReference type="Proteomes" id="UP000001449"/>
    </source>
</evidence>
<dbReference type="eggNOG" id="KOG0446">
    <property type="taxonomic scope" value="Eukaryota"/>
</dbReference>
<dbReference type="GeneID" id="7449036"/>
<accession>B8BRT3</accession>
<gene>
    <name evidence="3" type="ORF">THAPSDRAFT_20975</name>
</gene>
<feature type="compositionally biased region" description="Polar residues" evidence="1">
    <location>
        <begin position="396"/>
        <end position="408"/>
    </location>
</feature>
<feature type="chain" id="PRO_5002868527" evidence="2">
    <location>
        <begin position="22"/>
        <end position="956"/>
    </location>
</feature>
<feature type="compositionally biased region" description="Acidic residues" evidence="1">
    <location>
        <begin position="331"/>
        <end position="341"/>
    </location>
</feature>
<dbReference type="PaxDb" id="35128-Thaps20975"/>
<dbReference type="GO" id="GO:0005737">
    <property type="term" value="C:cytoplasm"/>
    <property type="evidence" value="ECO:0000318"/>
    <property type="project" value="GO_Central"/>
</dbReference>
<feature type="signal peptide" evidence="2">
    <location>
        <begin position="1"/>
        <end position="21"/>
    </location>
</feature>
<proteinExistence type="predicted"/>
<feature type="region of interest" description="Disordered" evidence="1">
    <location>
        <begin position="737"/>
        <end position="870"/>
    </location>
</feature>
<feature type="compositionally biased region" description="Polar residues" evidence="1">
    <location>
        <begin position="853"/>
        <end position="870"/>
    </location>
</feature>
<keyword evidence="4" id="KW-1185">Reference proteome</keyword>
<feature type="compositionally biased region" description="Basic and acidic residues" evidence="1">
    <location>
        <begin position="297"/>
        <end position="309"/>
    </location>
</feature>
<feature type="compositionally biased region" description="Basic and acidic residues" evidence="1">
    <location>
        <begin position="802"/>
        <end position="813"/>
    </location>
</feature>
<evidence type="ECO:0000256" key="1">
    <source>
        <dbReference type="SAM" id="MobiDB-lite"/>
    </source>
</evidence>
<feature type="compositionally biased region" description="Basic residues" evidence="1">
    <location>
        <begin position="259"/>
        <end position="275"/>
    </location>
</feature>
<organism evidence="3 4">
    <name type="scientific">Thalassiosira pseudonana</name>
    <name type="common">Marine diatom</name>
    <name type="synonym">Cyclotella nana</name>
    <dbReference type="NCBI Taxonomy" id="35128"/>
    <lineage>
        <taxon>Eukaryota</taxon>
        <taxon>Sar</taxon>
        <taxon>Stramenopiles</taxon>
        <taxon>Ochrophyta</taxon>
        <taxon>Bacillariophyta</taxon>
        <taxon>Coscinodiscophyceae</taxon>
        <taxon>Thalassiosirophycidae</taxon>
        <taxon>Thalassiosirales</taxon>
        <taxon>Thalassiosiraceae</taxon>
        <taxon>Thalassiosira</taxon>
    </lineage>
</organism>
<dbReference type="Proteomes" id="UP000001449">
    <property type="component" value="Chromosome 1"/>
</dbReference>
<protein>
    <submittedName>
        <fullName evidence="3">Uncharacterized protein</fullName>
    </submittedName>
</protein>
<dbReference type="RefSeq" id="XP_002286370.1">
    <property type="nucleotide sequence ID" value="XM_002286334.1"/>
</dbReference>
<keyword evidence="2" id="KW-0732">Signal</keyword>
<feature type="compositionally biased region" description="Basic and acidic residues" evidence="1">
    <location>
        <begin position="432"/>
        <end position="446"/>
    </location>
</feature>
<dbReference type="GO" id="GO:0005874">
    <property type="term" value="C:microtubule"/>
    <property type="evidence" value="ECO:0000318"/>
    <property type="project" value="GO_Central"/>
</dbReference>
<feature type="compositionally biased region" description="Basic and acidic residues" evidence="1">
    <location>
        <begin position="738"/>
        <end position="760"/>
    </location>
</feature>
<feature type="compositionally biased region" description="Basic and acidic residues" evidence="1">
    <location>
        <begin position="190"/>
        <end position="202"/>
    </location>
</feature>
<feature type="region of interest" description="Disordered" evidence="1">
    <location>
        <begin position="163"/>
        <end position="202"/>
    </location>
</feature>
<reference evidence="3 4" key="2">
    <citation type="journal article" date="2008" name="Nature">
        <title>The Phaeodactylum genome reveals the evolutionary history of diatom genomes.</title>
        <authorList>
            <person name="Bowler C."/>
            <person name="Allen A.E."/>
            <person name="Badger J.H."/>
            <person name="Grimwood J."/>
            <person name="Jabbari K."/>
            <person name="Kuo A."/>
            <person name="Maheswari U."/>
            <person name="Martens C."/>
            <person name="Maumus F."/>
            <person name="Otillar R.P."/>
            <person name="Rayko E."/>
            <person name="Salamov A."/>
            <person name="Vandepoele K."/>
            <person name="Beszteri B."/>
            <person name="Gruber A."/>
            <person name="Heijde M."/>
            <person name="Katinka M."/>
            <person name="Mock T."/>
            <person name="Valentin K."/>
            <person name="Verret F."/>
            <person name="Berges J.A."/>
            <person name="Brownlee C."/>
            <person name="Cadoret J.P."/>
            <person name="Chiovitti A."/>
            <person name="Choi C.J."/>
            <person name="Coesel S."/>
            <person name="De Martino A."/>
            <person name="Detter J.C."/>
            <person name="Durkin C."/>
            <person name="Falciatore A."/>
            <person name="Fournet J."/>
            <person name="Haruta M."/>
            <person name="Huysman M.J."/>
            <person name="Jenkins B.D."/>
            <person name="Jiroutova K."/>
            <person name="Jorgensen R.E."/>
            <person name="Joubert Y."/>
            <person name="Kaplan A."/>
            <person name="Kroger N."/>
            <person name="Kroth P.G."/>
            <person name="La Roche J."/>
            <person name="Lindquist E."/>
            <person name="Lommer M."/>
            <person name="Martin-Jezequel V."/>
            <person name="Lopez P.J."/>
            <person name="Lucas S."/>
            <person name="Mangogna M."/>
            <person name="McGinnis K."/>
            <person name="Medlin L.K."/>
            <person name="Montsant A."/>
            <person name="Oudot-Le Secq M.P."/>
            <person name="Napoli C."/>
            <person name="Obornik M."/>
            <person name="Parker M.S."/>
            <person name="Petit J.L."/>
            <person name="Porcel B.M."/>
            <person name="Poulsen N."/>
            <person name="Robison M."/>
            <person name="Rychlewski L."/>
            <person name="Rynearson T.A."/>
            <person name="Schmutz J."/>
            <person name="Shapiro H."/>
            <person name="Siaut M."/>
            <person name="Stanley M."/>
            <person name="Sussman M.R."/>
            <person name="Taylor A.R."/>
            <person name="Vardi A."/>
            <person name="von Dassow P."/>
            <person name="Vyverman W."/>
            <person name="Willis A."/>
            <person name="Wyrwicz L.S."/>
            <person name="Rokhsar D.S."/>
            <person name="Weissenbach J."/>
            <person name="Armbrust E.V."/>
            <person name="Green B.R."/>
            <person name="Van de Peer Y."/>
            <person name="Grigoriev I.V."/>
        </authorList>
    </citation>
    <scope>NUCLEOTIDE SEQUENCE [LARGE SCALE GENOMIC DNA]</scope>
    <source>
        <strain evidence="3 4">CCMP1335</strain>
    </source>
</reference>
<reference evidence="3 4" key="1">
    <citation type="journal article" date="2004" name="Science">
        <title>The genome of the diatom Thalassiosira pseudonana: ecology, evolution, and metabolism.</title>
        <authorList>
            <person name="Armbrust E.V."/>
            <person name="Berges J.A."/>
            <person name="Bowler C."/>
            <person name="Green B.R."/>
            <person name="Martinez D."/>
            <person name="Putnam N.H."/>
            <person name="Zhou S."/>
            <person name="Allen A.E."/>
            <person name="Apt K.E."/>
            <person name="Bechner M."/>
            <person name="Brzezinski M.A."/>
            <person name="Chaal B.K."/>
            <person name="Chiovitti A."/>
            <person name="Davis A.K."/>
            <person name="Demarest M.S."/>
            <person name="Detter J.C."/>
            <person name="Glavina T."/>
            <person name="Goodstein D."/>
            <person name="Hadi M.Z."/>
            <person name="Hellsten U."/>
            <person name="Hildebrand M."/>
            <person name="Jenkins B.D."/>
            <person name="Jurka J."/>
            <person name="Kapitonov V.V."/>
            <person name="Kroger N."/>
            <person name="Lau W.W."/>
            <person name="Lane T.W."/>
            <person name="Larimer F.W."/>
            <person name="Lippmeier J.C."/>
            <person name="Lucas S."/>
            <person name="Medina M."/>
            <person name="Montsant A."/>
            <person name="Obornik M."/>
            <person name="Parker M.S."/>
            <person name="Palenik B."/>
            <person name="Pazour G.J."/>
            <person name="Richardson P.M."/>
            <person name="Rynearson T.A."/>
            <person name="Saito M.A."/>
            <person name="Schwartz D.C."/>
            <person name="Thamatrakoln K."/>
            <person name="Valentin K."/>
            <person name="Vardi A."/>
            <person name="Wilkerson F.P."/>
            <person name="Rokhsar D.S."/>
        </authorList>
    </citation>
    <scope>NUCLEOTIDE SEQUENCE [LARGE SCALE GENOMIC DNA]</scope>
    <source>
        <strain evidence="3 4">CCMP1335</strain>
    </source>
</reference>
<feature type="region of interest" description="Disordered" evidence="1">
    <location>
        <begin position="238"/>
        <end position="446"/>
    </location>
</feature>
<dbReference type="GO" id="GO:0008017">
    <property type="term" value="F:microtubule binding"/>
    <property type="evidence" value="ECO:0000318"/>
    <property type="project" value="GO_Central"/>
</dbReference>
<dbReference type="HOGENOM" id="CLU_308715_0_0_1"/>
<evidence type="ECO:0000313" key="3">
    <source>
        <dbReference type="EMBL" id="EED96011.1"/>
    </source>
</evidence>
<dbReference type="STRING" id="35128.B8BRT3"/>
<dbReference type="GO" id="GO:0003924">
    <property type="term" value="F:GTPase activity"/>
    <property type="evidence" value="ECO:0000318"/>
    <property type="project" value="GO_Central"/>
</dbReference>
<dbReference type="EMBL" id="CM000638">
    <property type="protein sequence ID" value="EED96011.1"/>
    <property type="molecule type" value="Genomic_DNA"/>
</dbReference>
<dbReference type="InParanoid" id="B8BRT3"/>
<evidence type="ECO:0000256" key="2">
    <source>
        <dbReference type="SAM" id="SignalP"/>
    </source>
</evidence>
<feature type="compositionally biased region" description="Low complexity" evidence="1">
    <location>
        <begin position="367"/>
        <end position="382"/>
    </location>
</feature>
<name>B8BRT3_THAPS</name>
<sequence>MVGSHHIFILAVAAAAHSGLSSRRLRRSANQQSAALVANHKHQCQHYPNAPRQHAGSNWLSRIIQSRQRPNHFFGLNQSSSILPRLELIQFGNHYFDPPAQAAVGSILKIRGGASSSKPSYDDFTDDGMPDMDFEEIDDDVSAEDLLDSIFDSNDLMTPQKVAAKTSSSVRGTPTIPKNANRRNNPKQNEPSKMEGDQLEKSVKEKADVSLGSIESDDEGIIDLDELDVVPGRDQQEIAVKASRIPSKNSNVVADFQKKTPRPIRRRAATTKPKVRTATQQFGNGRAPSGGENLGGSRREGGEQRDRPQQRQWSSSRDDILPRTSKRWTLDDDDDENEEVDIERQKPLARVKRSYAARESTTQSVRTAPTASMSASPSNPSNIPRDSAFVRRAPSAFSNLHSPSSSTKAHAVWGPQAQHRKPKPVGPSPTKATEDERRVHESQSRVLGERKRLLANLAINLHDSHTSAVNALIRGSAAHIPPELFGQSIMQEKSACNEKFYGSVTEVASTSAKAKIEVDSTVLGEEIDSPTPTFRHIEDTTLLSYWGLTPNAKLYGGAQYHRVLRYYHHMFLTVPLPPITDNEVALLTNGITEVHDASDLMRAVALLVRHKMEMVMEDVLDDMTRRQWEMVEYSMQLHRPMGGANGLGKSGDKALSEADFYRQYGSEYSVAEADLKQVLASAFHKFAEEKAAYAHDRSLEDIRSLLRYVTWDMGRARKRVTRPGQSSNQGFISQIEIVGRESSNDGSDTQKDQDPEEKQGRKSKNINKKKKTKEQSMSGSSDRIMARGGAAIGSGRRRSKKRDAVDDRKRRGGDSSFSYDENEQHEDMGDLIGGVMDRGKPDSDDDVREDSNSKGTANQSSLVVSSQTSPLFSGDDEVLNVLLDTVSSTMIPKSDVQANHTQAALESLVSYVTDRMRMDMSRMIRSKFNTFFLLAFYEDLGPYLRRELDTYLSTLE</sequence>
<dbReference type="KEGG" id="tps:THAPSDRAFT_20975"/>
<dbReference type="GO" id="GO:0016020">
    <property type="term" value="C:membrane"/>
    <property type="evidence" value="ECO:0000318"/>
    <property type="project" value="GO_Central"/>
</dbReference>